<dbReference type="KEGG" id="vg:55620319"/>
<dbReference type="RefSeq" id="YP_009849880.1">
    <property type="nucleotide sequence ID" value="NC_048796.1"/>
</dbReference>
<reference evidence="1 2" key="1">
    <citation type="submission" date="2019-06" db="EMBL/GenBank/DDBJ databases">
        <authorList>
            <person name="Fakulujo A."/>
            <person name="Fiaz D."/>
            <person name="Garg S."/>
            <person name="Gordon G."/>
            <person name="Haider Z."/>
            <person name="Hale A."/>
            <person name="Hodges K."/>
            <person name="Jacob L."/>
            <person name="Kandil F."/>
            <person name="Kincaid V."/>
            <person name="Melchor-Guerra M."/>
            <person name="Morrelli A."/>
            <person name="Morris R."/>
            <person name="Nawaz M."/>
            <person name="Nguyen N."/>
            <person name="Omair A."/>
            <person name="Pray J."/>
            <person name="Saleem H."/>
            <person name="Saravane K."/>
            <person name="Sharma A."/>
            <person name="Singh A."/>
            <person name="Walston M."/>
            <person name="Zaman H."/>
            <person name="Puthuveetil N."/>
            <person name="Do L."/>
            <person name="Islam N."/>
            <person name="Johnson A."/>
        </authorList>
    </citation>
    <scope>NUCLEOTIDE SEQUENCE [LARGE SCALE GENOMIC DNA]</scope>
</reference>
<protein>
    <submittedName>
        <fullName evidence="1">Uncharacterized protein</fullName>
    </submittedName>
</protein>
<evidence type="ECO:0000313" key="2">
    <source>
        <dbReference type="Proteomes" id="UP000319711"/>
    </source>
</evidence>
<keyword evidence="2" id="KW-1185">Reference proteome</keyword>
<evidence type="ECO:0000313" key="1">
    <source>
        <dbReference type="EMBL" id="QDH49604.1"/>
    </source>
</evidence>
<sequence length="188" mass="20268">MNLIKLIFGSSEVSIKDEQTGLAKFTRLTVLSADILTNATTTDNPMNATPTEALESVENSLLTNIKSVKVLMPSSLTLNCLVTDQSTSDSIMHAWSDQEATFTITSRAIISQAMALVNVEFKQTNQNTSAIIATLTFEQTAEAQLSNFDPKQAADRDTLGITTKVPTSLTSTVGNFYNNVKSKIGALL</sequence>
<dbReference type="GeneID" id="55620319"/>
<gene>
    <name evidence="1" type="primary">45</name>
    <name evidence="1" type="ORF">KYLE_48</name>
</gene>
<dbReference type="EMBL" id="MN038177">
    <property type="protein sequence ID" value="QDH49604.1"/>
    <property type="molecule type" value="Genomic_DNA"/>
</dbReference>
<name>A0A514A8Q1_9CAUD</name>
<accession>A0A514A8Q1</accession>
<proteinExistence type="predicted"/>
<organism evidence="1 2">
    <name type="scientific">Pantoea phage Kyle</name>
    <dbReference type="NCBI Taxonomy" id="2589665"/>
    <lineage>
        <taxon>Viruses</taxon>
        <taxon>Duplodnaviria</taxon>
        <taxon>Heunggongvirae</taxon>
        <taxon>Uroviricota</taxon>
        <taxon>Caudoviricetes</taxon>
        <taxon>Lindbergviridae</taxon>
        <taxon>Kylevirus</taxon>
        <taxon>Kylevirus kyle</taxon>
    </lineage>
</organism>
<dbReference type="InterPro" id="IPR054442">
    <property type="entry name" value="E217_Gp38-like"/>
</dbReference>
<dbReference type="Proteomes" id="UP000319711">
    <property type="component" value="Segment"/>
</dbReference>
<dbReference type="Pfam" id="PF22760">
    <property type="entry name" value="Gp38_E217"/>
    <property type="match status" value="1"/>
</dbReference>